<feature type="domain" description="Putative amidase" evidence="3">
    <location>
        <begin position="223"/>
        <end position="373"/>
    </location>
</feature>
<dbReference type="InterPro" id="IPR024301">
    <property type="entry name" value="Amidase_6"/>
</dbReference>
<proteinExistence type="predicted"/>
<dbReference type="Proteomes" id="UP001552594">
    <property type="component" value="Unassembled WGS sequence"/>
</dbReference>
<dbReference type="PANTHER" id="PTHR40032:SF1">
    <property type="entry name" value="EXPORTED PROTEIN"/>
    <property type="match status" value="1"/>
</dbReference>
<gene>
    <name evidence="4" type="ORF">AB0L16_31020</name>
</gene>
<accession>A0ABV3K831</accession>
<evidence type="ECO:0000256" key="1">
    <source>
        <dbReference type="SAM" id="MobiDB-lite"/>
    </source>
</evidence>
<name>A0ABV3K831_STRON</name>
<sequence>MRRTTVKSAVGVVLSIATAAVVVPATAANAAARPAGVDQATAASFARATDVLLAKRTAALLDGTAAKRVVPSGDRTVHLSAGVTRSEKSALATLQARKKRLAALGEAYTSGDTRVAVDQVRVKGKKATVRVTESTTLAYKKIHGDEPSGTGFKARHEVSFTATGHGKWELTGIKSADNGAVAVNAPAPPKAPAREGIGPTPAAKPSDTSWGAPSIPKRRTGLNYSAMAAYAEKYWRNYNPAYRQFNEEGGDCTNFISQALKAGGWKPETGPAADYRKWWYSSSSQSHSWVGANEWSWYAQNSKRVTHLPNVFQLEVGDILQMDFDGDGSKDHSMITTYKSRWGVPYLTYHSTNTYRKSLLSILASYPDADYYAYRT</sequence>
<organism evidence="4 5">
    <name type="scientific">Streptomyces orinoci</name>
    <name type="common">Streptoverticillium orinoci</name>
    <dbReference type="NCBI Taxonomy" id="67339"/>
    <lineage>
        <taxon>Bacteria</taxon>
        <taxon>Bacillati</taxon>
        <taxon>Actinomycetota</taxon>
        <taxon>Actinomycetes</taxon>
        <taxon>Kitasatosporales</taxon>
        <taxon>Streptomycetaceae</taxon>
        <taxon>Streptomyces</taxon>
    </lineage>
</organism>
<feature type="region of interest" description="Disordered" evidence="1">
    <location>
        <begin position="189"/>
        <end position="215"/>
    </location>
</feature>
<evidence type="ECO:0000313" key="4">
    <source>
        <dbReference type="EMBL" id="MEV5510807.1"/>
    </source>
</evidence>
<feature type="signal peptide" evidence="2">
    <location>
        <begin position="1"/>
        <end position="27"/>
    </location>
</feature>
<comment type="caution">
    <text evidence="4">The sequence shown here is derived from an EMBL/GenBank/DDBJ whole genome shotgun (WGS) entry which is preliminary data.</text>
</comment>
<evidence type="ECO:0000259" key="3">
    <source>
        <dbReference type="Pfam" id="PF12671"/>
    </source>
</evidence>
<dbReference type="PANTHER" id="PTHR40032">
    <property type="entry name" value="EXPORTED PROTEIN-RELATED"/>
    <property type="match status" value="1"/>
</dbReference>
<keyword evidence="2" id="KW-0732">Signal</keyword>
<reference evidence="4 5" key="1">
    <citation type="submission" date="2024-06" db="EMBL/GenBank/DDBJ databases">
        <title>The Natural Products Discovery Center: Release of the First 8490 Sequenced Strains for Exploring Actinobacteria Biosynthetic Diversity.</title>
        <authorList>
            <person name="Kalkreuter E."/>
            <person name="Kautsar S.A."/>
            <person name="Yang D."/>
            <person name="Bader C.D."/>
            <person name="Teijaro C.N."/>
            <person name="Fluegel L."/>
            <person name="Davis C.M."/>
            <person name="Simpson J.R."/>
            <person name="Lauterbach L."/>
            <person name="Steele A.D."/>
            <person name="Gui C."/>
            <person name="Meng S."/>
            <person name="Li G."/>
            <person name="Viehrig K."/>
            <person name="Ye F."/>
            <person name="Su P."/>
            <person name="Kiefer A.F."/>
            <person name="Nichols A."/>
            <person name="Cepeda A.J."/>
            <person name="Yan W."/>
            <person name="Fan B."/>
            <person name="Jiang Y."/>
            <person name="Adhikari A."/>
            <person name="Zheng C.-J."/>
            <person name="Schuster L."/>
            <person name="Cowan T.M."/>
            <person name="Smanski M.J."/>
            <person name="Chevrette M.G."/>
            <person name="De Carvalho L.P.S."/>
            <person name="Shen B."/>
        </authorList>
    </citation>
    <scope>NUCLEOTIDE SEQUENCE [LARGE SCALE GENOMIC DNA]</scope>
    <source>
        <strain evidence="4 5">NPDC052347</strain>
    </source>
</reference>
<protein>
    <submittedName>
        <fullName evidence="4">Amidase domain-containing protein</fullName>
    </submittedName>
</protein>
<dbReference type="Pfam" id="PF12671">
    <property type="entry name" value="Amidase_6"/>
    <property type="match status" value="1"/>
</dbReference>
<evidence type="ECO:0000256" key="2">
    <source>
        <dbReference type="SAM" id="SignalP"/>
    </source>
</evidence>
<keyword evidence="5" id="KW-1185">Reference proteome</keyword>
<feature type="chain" id="PRO_5046004099" evidence="2">
    <location>
        <begin position="28"/>
        <end position="376"/>
    </location>
</feature>
<dbReference type="RefSeq" id="WP_241561114.1">
    <property type="nucleotide sequence ID" value="NZ_JBFAUK010000040.1"/>
</dbReference>
<dbReference type="EMBL" id="JBFAUK010000040">
    <property type="protein sequence ID" value="MEV5510807.1"/>
    <property type="molecule type" value="Genomic_DNA"/>
</dbReference>
<evidence type="ECO:0000313" key="5">
    <source>
        <dbReference type="Proteomes" id="UP001552594"/>
    </source>
</evidence>